<dbReference type="PANTHER" id="PTHR11075">
    <property type="entry name" value="PEPTIDE CHAIN RELEASE FACTOR"/>
    <property type="match status" value="1"/>
</dbReference>
<comment type="caution">
    <text evidence="4">The sequence shown here is derived from an EMBL/GenBank/DDBJ whole genome shotgun (WGS) entry which is preliminary data.</text>
</comment>
<keyword evidence="4" id="KW-0378">Hydrolase</keyword>
<dbReference type="FunCoup" id="A0A151GC89">
    <property type="interactions" value="227"/>
</dbReference>
<dbReference type="Pfam" id="PF00472">
    <property type="entry name" value="RF-1"/>
    <property type="match status" value="1"/>
</dbReference>
<protein>
    <submittedName>
        <fullName evidence="4">Peptidyl-tRNA hydrolase domain-containing protein</fullName>
    </submittedName>
</protein>
<dbReference type="STRING" id="98403.A0A151GC89"/>
<feature type="compositionally biased region" description="Basic residues" evidence="2">
    <location>
        <begin position="150"/>
        <end position="167"/>
    </location>
</feature>
<evidence type="ECO:0000313" key="4">
    <source>
        <dbReference type="EMBL" id="KYK54728.1"/>
    </source>
</evidence>
<organism evidence="4 5">
    <name type="scientific">Drechmeria coniospora</name>
    <name type="common">Nematophagous fungus</name>
    <name type="synonym">Meria coniospora</name>
    <dbReference type="NCBI Taxonomy" id="98403"/>
    <lineage>
        <taxon>Eukaryota</taxon>
        <taxon>Fungi</taxon>
        <taxon>Dikarya</taxon>
        <taxon>Ascomycota</taxon>
        <taxon>Pezizomycotina</taxon>
        <taxon>Sordariomycetes</taxon>
        <taxon>Hypocreomycetidae</taxon>
        <taxon>Hypocreales</taxon>
        <taxon>Ophiocordycipitaceae</taxon>
        <taxon>Drechmeria</taxon>
    </lineage>
</organism>
<proteinExistence type="inferred from homology"/>
<dbReference type="AlphaFoldDB" id="A0A151GC89"/>
<dbReference type="Proteomes" id="UP000076580">
    <property type="component" value="Chromosome 03"/>
</dbReference>
<dbReference type="InParanoid" id="A0A151GC89"/>
<evidence type="ECO:0000313" key="5">
    <source>
        <dbReference type="Proteomes" id="UP000076580"/>
    </source>
</evidence>
<accession>A0A151GC89</accession>
<sequence length="167" mass="19354">MRFKRYEAFDSQFDQDALAEARAWHQKFQQCHLPKGIMTFARSSGPGGQHVNKTETKAIATYPIKDLLPVLPRSLHACIRASKYYTVGTDSLTFQAQTHRSRTANADANRRKLFDEVLRMYEENTPCETSKEKKEKHKETEKRFHETRIKQKKAASAKKQSRRGPPE</sequence>
<dbReference type="GeneID" id="63719331"/>
<feature type="domain" description="Prokaryotic-type class I peptide chain release factors" evidence="3">
    <location>
        <begin position="38"/>
        <end position="162"/>
    </location>
</feature>
<evidence type="ECO:0000259" key="3">
    <source>
        <dbReference type="Pfam" id="PF00472"/>
    </source>
</evidence>
<feature type="compositionally biased region" description="Basic and acidic residues" evidence="2">
    <location>
        <begin position="129"/>
        <end position="149"/>
    </location>
</feature>
<dbReference type="PANTHER" id="PTHR11075:SF54">
    <property type="entry name" value="LARGE RIBOSOMAL SUBUNIT PROTEIN ML62"/>
    <property type="match status" value="1"/>
</dbReference>
<keyword evidence="5" id="KW-1185">Reference proteome</keyword>
<dbReference type="SUPFAM" id="SSF75620">
    <property type="entry name" value="Release factor"/>
    <property type="match status" value="1"/>
</dbReference>
<dbReference type="InterPro" id="IPR000352">
    <property type="entry name" value="Pep_chain_release_fac_I"/>
</dbReference>
<feature type="region of interest" description="Disordered" evidence="2">
    <location>
        <begin position="124"/>
        <end position="167"/>
    </location>
</feature>
<dbReference type="EMBL" id="LAYC01000003">
    <property type="protein sequence ID" value="KYK54728.1"/>
    <property type="molecule type" value="Genomic_DNA"/>
</dbReference>
<dbReference type="InterPro" id="IPR052104">
    <property type="entry name" value="Mito_Release_Factor_mL62"/>
</dbReference>
<dbReference type="GO" id="GO:0004045">
    <property type="term" value="F:peptidyl-tRNA hydrolase activity"/>
    <property type="evidence" value="ECO:0007669"/>
    <property type="project" value="TreeGrafter"/>
</dbReference>
<reference evidence="4 5" key="1">
    <citation type="journal article" date="2016" name="Sci. Rep.">
        <title>Insights into Adaptations to a Near-Obligate Nematode Endoparasitic Lifestyle from the Finished Genome of Drechmeria coniospora.</title>
        <authorList>
            <person name="Zhang L."/>
            <person name="Zhou Z."/>
            <person name="Guo Q."/>
            <person name="Fokkens L."/>
            <person name="Miskei M."/>
            <person name="Pocsi I."/>
            <person name="Zhang W."/>
            <person name="Chen M."/>
            <person name="Wang L."/>
            <person name="Sun Y."/>
            <person name="Donzelli B.G."/>
            <person name="Gibson D.M."/>
            <person name="Nelson D.R."/>
            <person name="Luo J.G."/>
            <person name="Rep M."/>
            <person name="Liu H."/>
            <person name="Yang S."/>
            <person name="Wang J."/>
            <person name="Krasnoff S.B."/>
            <person name="Xu Y."/>
            <person name="Molnar I."/>
            <person name="Lin M."/>
        </authorList>
    </citation>
    <scope>NUCLEOTIDE SEQUENCE [LARGE SCALE GENOMIC DNA]</scope>
    <source>
        <strain evidence="4 5">ARSEF 6962</strain>
    </source>
</reference>
<name>A0A151GC89_DRECN</name>
<evidence type="ECO:0000256" key="2">
    <source>
        <dbReference type="SAM" id="MobiDB-lite"/>
    </source>
</evidence>
<dbReference type="RefSeq" id="XP_040654080.1">
    <property type="nucleotide sequence ID" value="XM_040803976.1"/>
</dbReference>
<dbReference type="GO" id="GO:0005762">
    <property type="term" value="C:mitochondrial large ribosomal subunit"/>
    <property type="evidence" value="ECO:0007669"/>
    <property type="project" value="TreeGrafter"/>
</dbReference>
<comment type="similarity">
    <text evidence="1">Belongs to the prokaryotic/mitochondrial release factor family.</text>
</comment>
<evidence type="ECO:0000256" key="1">
    <source>
        <dbReference type="ARBA" id="ARBA00010835"/>
    </source>
</evidence>
<dbReference type="GO" id="GO:0070126">
    <property type="term" value="P:mitochondrial translational termination"/>
    <property type="evidence" value="ECO:0007669"/>
    <property type="project" value="TreeGrafter"/>
</dbReference>
<dbReference type="InterPro" id="IPR045853">
    <property type="entry name" value="Pep_chain_release_fac_I_sf"/>
</dbReference>
<dbReference type="GO" id="GO:0016150">
    <property type="term" value="F:translation release factor activity, codon nonspecific"/>
    <property type="evidence" value="ECO:0007669"/>
    <property type="project" value="TreeGrafter"/>
</dbReference>
<dbReference type="Gene3D" id="3.30.160.20">
    <property type="match status" value="1"/>
</dbReference>
<gene>
    <name evidence="4" type="ORF">DCS_06688</name>
</gene>